<feature type="coiled-coil region" evidence="1">
    <location>
        <begin position="72"/>
        <end position="127"/>
    </location>
</feature>
<keyword evidence="3" id="KW-0812">Transmembrane</keyword>
<feature type="transmembrane region" description="Helical" evidence="3">
    <location>
        <begin position="6"/>
        <end position="28"/>
    </location>
</feature>
<accession>A0A3B0UKV8</accession>
<dbReference type="AlphaFoldDB" id="A0A3B0UKV8"/>
<sequence>MIIENVMYFVLGFMGAGLLSLMIMPSIWRRAIRLTKKRIEAATPMTMSEFRADKDQLRAEFALSTRRLEMNVETLRSRLADQLGELNNMRSDQTMLKSERDQQLTIVRELEERESTLRRKILALEKEGTDLAQRLRMKDRDYSKTTKELERFRNSKGGMSATKVDEVLNALEKERARAERMEEQVHRLIAQLETQDNKTASAHLAIAELREDMSQKDDALGENKTELIEAEVRMANAESRLSELLEETSTIVELEESKSGQLLAEKLSMEKELEELRELVIGTETAIIKDWDSERIEQSHLRERLNDIASDVSRLVYSVEEELVDPPSQSLFDRVQKFSNQNEANSSNNEDQPAAKNGADNSNDTPNSSRNNSTQSRLSRRMRSLRDIHAN</sequence>
<reference evidence="4" key="1">
    <citation type="submission" date="2018-06" db="EMBL/GenBank/DDBJ databases">
        <authorList>
            <person name="Zhirakovskaya E."/>
        </authorList>
    </citation>
    <scope>NUCLEOTIDE SEQUENCE</scope>
</reference>
<evidence type="ECO:0000256" key="1">
    <source>
        <dbReference type="SAM" id="Coils"/>
    </source>
</evidence>
<feature type="region of interest" description="Disordered" evidence="2">
    <location>
        <begin position="341"/>
        <end position="391"/>
    </location>
</feature>
<feature type="compositionally biased region" description="Polar residues" evidence="2">
    <location>
        <begin position="359"/>
        <end position="375"/>
    </location>
</feature>
<dbReference type="EMBL" id="UOEQ01000584">
    <property type="protein sequence ID" value="VAW25189.1"/>
    <property type="molecule type" value="Genomic_DNA"/>
</dbReference>
<protein>
    <submittedName>
        <fullName evidence="4">Chromosome segregation ATPases</fullName>
    </submittedName>
</protein>
<gene>
    <name evidence="4" type="ORF">MNBD_ALPHA11-907</name>
</gene>
<proteinExistence type="predicted"/>
<evidence type="ECO:0000313" key="4">
    <source>
        <dbReference type="EMBL" id="VAW25189.1"/>
    </source>
</evidence>
<name>A0A3B0UKV8_9ZZZZ</name>
<keyword evidence="3" id="KW-1133">Transmembrane helix</keyword>
<evidence type="ECO:0000256" key="2">
    <source>
        <dbReference type="SAM" id="MobiDB-lite"/>
    </source>
</evidence>
<evidence type="ECO:0000256" key="3">
    <source>
        <dbReference type="SAM" id="Phobius"/>
    </source>
</evidence>
<organism evidence="4">
    <name type="scientific">hydrothermal vent metagenome</name>
    <dbReference type="NCBI Taxonomy" id="652676"/>
    <lineage>
        <taxon>unclassified sequences</taxon>
        <taxon>metagenomes</taxon>
        <taxon>ecological metagenomes</taxon>
    </lineage>
</organism>
<keyword evidence="3" id="KW-0472">Membrane</keyword>
<feature type="coiled-coil region" evidence="1">
    <location>
        <begin position="161"/>
        <end position="279"/>
    </location>
</feature>
<keyword evidence="1" id="KW-0175">Coiled coil</keyword>
<feature type="compositionally biased region" description="Low complexity" evidence="2">
    <location>
        <begin position="341"/>
        <end position="350"/>
    </location>
</feature>